<name>A0A6G5A960_RHIMP</name>
<feature type="chain" id="PRO_5026181230" description="Secreted protein" evidence="1">
    <location>
        <begin position="20"/>
        <end position="148"/>
    </location>
</feature>
<dbReference type="EMBL" id="GIKN01004294">
    <property type="protein sequence ID" value="NIE46567.1"/>
    <property type="molecule type" value="Transcribed_RNA"/>
</dbReference>
<reference evidence="2" key="1">
    <citation type="submission" date="2020-03" db="EMBL/GenBank/DDBJ databases">
        <title>A transcriptome and proteome of the tick Rhipicephalus microplus shaped by the genetic composition of its hosts and developmental stage.</title>
        <authorList>
            <person name="Garcia G.R."/>
            <person name="Ribeiro J.M.C."/>
            <person name="Maruyama S.R."/>
            <person name="Gardinasse L.G."/>
            <person name="Nelson K."/>
            <person name="Ferreira B.R."/>
            <person name="Andrade T.G."/>
            <person name="Santos I.K.F.M."/>
        </authorList>
    </citation>
    <scope>NUCLEOTIDE SEQUENCE</scope>
    <source>
        <strain evidence="2">NSGR</strain>
        <tissue evidence="2">Salivary glands</tissue>
    </source>
</reference>
<sequence>MRDLSLFLIRVMLIVQNTAELCLLSTFSTQLKVSIKDLMNNQLKQYVCREMSQFLTPMYLQYPKTLSGDIIISCFLVRIRRNVKSFPGSRSRRVLRACSHSRVTSVAYCIVVTLSNDVLMAAPSDVVTTTPTTPSWSFSFLNISSTSD</sequence>
<evidence type="ECO:0000256" key="1">
    <source>
        <dbReference type="SAM" id="SignalP"/>
    </source>
</evidence>
<organism evidence="2">
    <name type="scientific">Rhipicephalus microplus</name>
    <name type="common">Cattle tick</name>
    <name type="synonym">Boophilus microplus</name>
    <dbReference type="NCBI Taxonomy" id="6941"/>
    <lineage>
        <taxon>Eukaryota</taxon>
        <taxon>Metazoa</taxon>
        <taxon>Ecdysozoa</taxon>
        <taxon>Arthropoda</taxon>
        <taxon>Chelicerata</taxon>
        <taxon>Arachnida</taxon>
        <taxon>Acari</taxon>
        <taxon>Parasitiformes</taxon>
        <taxon>Ixodida</taxon>
        <taxon>Ixodoidea</taxon>
        <taxon>Ixodidae</taxon>
        <taxon>Rhipicephalinae</taxon>
        <taxon>Rhipicephalus</taxon>
        <taxon>Boophilus</taxon>
    </lineage>
</organism>
<dbReference type="AlphaFoldDB" id="A0A6G5A960"/>
<keyword evidence="1" id="KW-0732">Signal</keyword>
<feature type="signal peptide" evidence="1">
    <location>
        <begin position="1"/>
        <end position="19"/>
    </location>
</feature>
<accession>A0A6G5A960</accession>
<proteinExistence type="predicted"/>
<protein>
    <recommendedName>
        <fullName evidence="3">Secreted protein</fullName>
    </recommendedName>
</protein>
<evidence type="ECO:0000313" key="2">
    <source>
        <dbReference type="EMBL" id="NIE46567.1"/>
    </source>
</evidence>
<evidence type="ECO:0008006" key="3">
    <source>
        <dbReference type="Google" id="ProtNLM"/>
    </source>
</evidence>